<feature type="domain" description="Alcohol dehydrogenase-like C-terminal" evidence="6">
    <location>
        <begin position="199"/>
        <end position="317"/>
    </location>
</feature>
<dbReference type="Gene3D" id="3.90.180.10">
    <property type="entry name" value="Medium-chain alcohol dehydrogenases, catalytic domain"/>
    <property type="match status" value="1"/>
</dbReference>
<evidence type="ECO:0008006" key="10">
    <source>
        <dbReference type="Google" id="ProtNLM"/>
    </source>
</evidence>
<dbReference type="AlphaFoldDB" id="A0A4V3A467"/>
<dbReference type="SUPFAM" id="SSF51735">
    <property type="entry name" value="NAD(P)-binding Rossmann-fold domains"/>
    <property type="match status" value="1"/>
</dbReference>
<proteinExistence type="inferred from homology"/>
<dbReference type="EMBL" id="PUFO01000024">
    <property type="protein sequence ID" value="TDG79343.1"/>
    <property type="molecule type" value="Genomic_DNA"/>
</dbReference>
<evidence type="ECO:0000259" key="6">
    <source>
        <dbReference type="Pfam" id="PF00107"/>
    </source>
</evidence>
<dbReference type="InterPro" id="IPR013149">
    <property type="entry name" value="ADH-like_C"/>
</dbReference>
<evidence type="ECO:0000256" key="2">
    <source>
        <dbReference type="ARBA" id="ARBA00022833"/>
    </source>
</evidence>
<comment type="cofactor">
    <cofactor evidence="5">
        <name>Zn(2+)</name>
        <dbReference type="ChEBI" id="CHEBI:29105"/>
    </cofactor>
</comment>
<dbReference type="RefSeq" id="WP_010619179.1">
    <property type="nucleotide sequence ID" value="NZ_PUFO01000024.1"/>
</dbReference>
<dbReference type="SUPFAM" id="SSF50129">
    <property type="entry name" value="GroES-like"/>
    <property type="match status" value="1"/>
</dbReference>
<protein>
    <recommendedName>
        <fullName evidence="10">Enoyl reductase (ER) domain-containing protein</fullName>
    </recommendedName>
</protein>
<keyword evidence="3" id="KW-0560">Oxidoreductase</keyword>
<dbReference type="GO" id="GO:0005829">
    <property type="term" value="C:cytosol"/>
    <property type="evidence" value="ECO:0007669"/>
    <property type="project" value="TreeGrafter"/>
</dbReference>
<dbReference type="Pfam" id="PF00107">
    <property type="entry name" value="ADH_zinc_N"/>
    <property type="match status" value="1"/>
</dbReference>
<dbReference type="STRING" id="1122149.FD44_GL001623"/>
<evidence type="ECO:0000313" key="8">
    <source>
        <dbReference type="EMBL" id="TDG79343.1"/>
    </source>
</evidence>
<name>A0A4V3A467_9LACO</name>
<dbReference type="GO" id="GO:0008270">
    <property type="term" value="F:zinc ion binding"/>
    <property type="evidence" value="ECO:0007669"/>
    <property type="project" value="InterPro"/>
</dbReference>
<evidence type="ECO:0000259" key="7">
    <source>
        <dbReference type="Pfam" id="PF08240"/>
    </source>
</evidence>
<dbReference type="GO" id="GO:0046294">
    <property type="term" value="P:formaldehyde catabolic process"/>
    <property type="evidence" value="ECO:0007669"/>
    <property type="project" value="TreeGrafter"/>
</dbReference>
<dbReference type="InterPro" id="IPR036291">
    <property type="entry name" value="NAD(P)-bd_dom_sf"/>
</dbReference>
<organism evidence="8 9">
    <name type="scientific">Secundilactobacillus malefermentans</name>
    <dbReference type="NCBI Taxonomy" id="176292"/>
    <lineage>
        <taxon>Bacteria</taxon>
        <taxon>Bacillati</taxon>
        <taxon>Bacillota</taxon>
        <taxon>Bacilli</taxon>
        <taxon>Lactobacillales</taxon>
        <taxon>Lactobacillaceae</taxon>
        <taxon>Secundilactobacillus</taxon>
    </lineage>
</organism>
<dbReference type="InterPro" id="IPR013154">
    <property type="entry name" value="ADH-like_N"/>
</dbReference>
<feature type="domain" description="Alcohol dehydrogenase-like N-terminal" evidence="7">
    <location>
        <begin position="29"/>
        <end position="117"/>
    </location>
</feature>
<evidence type="ECO:0000256" key="5">
    <source>
        <dbReference type="RuleBase" id="RU361277"/>
    </source>
</evidence>
<evidence type="ECO:0000256" key="4">
    <source>
        <dbReference type="ARBA" id="ARBA00023027"/>
    </source>
</evidence>
<dbReference type="CDD" id="cd08278">
    <property type="entry name" value="benzyl_alcohol_DH"/>
    <property type="match status" value="1"/>
</dbReference>
<sequence>MKIKAAVSLVQDDPLVMKTVDLDDHLNGHEVLIKTVGSGICGADISETHGGPTGYAPIPMIMGHEGSGIVEKVGSDVDEFVPGDHVVVSYASCGTCKQCVEGRPYACERMNELNFEGKDMDGGTRYSLDGKPLSSFFQASSFGDHMKALDRNVVKVDKDVDLTILGPLGCGLQTGSGTVLNSLKPAPGEGIIIFGTGTVGLAAIMGAKVAHCDPIIAVDVFDSRLEMAKELGATHVINSKNIPDVPTEVQKIAKGGVEYGVVSAGVNGLAEQAVRSVGIHGEVAIVGGAIEGKFNMAMDFLVPAKTVKGVLQGDSLPKIYIPRLINLYKQGLFPFDKLVKFYDFDDINQAMEDSSNGKVVKPILKIAEV</sequence>
<keyword evidence="4" id="KW-0520">NAD</keyword>
<keyword evidence="1 5" id="KW-0479">Metal-binding</keyword>
<dbReference type="PANTHER" id="PTHR43880:SF12">
    <property type="entry name" value="ALCOHOL DEHYDROGENASE CLASS-3"/>
    <property type="match status" value="1"/>
</dbReference>
<comment type="similarity">
    <text evidence="5">Belongs to the zinc-containing alcohol dehydrogenase family.</text>
</comment>
<dbReference type="OrthoDB" id="9806940at2"/>
<dbReference type="PROSITE" id="PS00059">
    <property type="entry name" value="ADH_ZINC"/>
    <property type="match status" value="1"/>
</dbReference>
<keyword evidence="2 5" id="KW-0862">Zinc</keyword>
<dbReference type="Pfam" id="PF08240">
    <property type="entry name" value="ADH_N"/>
    <property type="match status" value="1"/>
</dbReference>
<evidence type="ECO:0000256" key="1">
    <source>
        <dbReference type="ARBA" id="ARBA00022723"/>
    </source>
</evidence>
<dbReference type="InterPro" id="IPR002328">
    <property type="entry name" value="ADH_Zn_CS"/>
</dbReference>
<evidence type="ECO:0000313" key="9">
    <source>
        <dbReference type="Proteomes" id="UP000294854"/>
    </source>
</evidence>
<gene>
    <name evidence="8" type="ORF">C5L31_000139</name>
</gene>
<keyword evidence="9" id="KW-1185">Reference proteome</keyword>
<accession>A0A4V3A467</accession>
<reference evidence="8 9" key="1">
    <citation type="journal article" date="2019" name="Appl. Microbiol. Biotechnol.">
        <title>Uncovering carbohydrate metabolism through a genotype-phenotype association study of 56 lactic acid bacteria genomes.</title>
        <authorList>
            <person name="Buron-Moles G."/>
            <person name="Chailyan A."/>
            <person name="Dolejs I."/>
            <person name="Forster J."/>
            <person name="Miks M.H."/>
        </authorList>
    </citation>
    <scope>NUCLEOTIDE SEQUENCE [LARGE SCALE GENOMIC DNA]</scope>
    <source>
        <strain evidence="8 9">ATCC 49373</strain>
    </source>
</reference>
<dbReference type="PANTHER" id="PTHR43880">
    <property type="entry name" value="ALCOHOL DEHYDROGENASE"/>
    <property type="match status" value="1"/>
</dbReference>
<dbReference type="InterPro" id="IPR011032">
    <property type="entry name" value="GroES-like_sf"/>
</dbReference>
<dbReference type="Gene3D" id="3.40.50.720">
    <property type="entry name" value="NAD(P)-binding Rossmann-like Domain"/>
    <property type="match status" value="1"/>
</dbReference>
<dbReference type="GO" id="GO:0051903">
    <property type="term" value="F:S-(hydroxymethyl)glutathione dehydrogenase [NAD(P)+] activity"/>
    <property type="evidence" value="ECO:0007669"/>
    <property type="project" value="TreeGrafter"/>
</dbReference>
<evidence type="ECO:0000256" key="3">
    <source>
        <dbReference type="ARBA" id="ARBA00023002"/>
    </source>
</evidence>
<comment type="caution">
    <text evidence="8">The sequence shown here is derived from an EMBL/GenBank/DDBJ whole genome shotgun (WGS) entry which is preliminary data.</text>
</comment>
<dbReference type="Proteomes" id="UP000294854">
    <property type="component" value="Unassembled WGS sequence"/>
</dbReference>